<dbReference type="PANTHER" id="PTHR24249">
    <property type="entry name" value="HISTAMINE RECEPTOR-RELATED G-PROTEIN COUPLED RECEPTOR"/>
    <property type="match status" value="1"/>
</dbReference>
<dbReference type="EnsemblMetazoa" id="CLYHEMT002075.1">
    <property type="protein sequence ID" value="CLYHEMP002075.1"/>
    <property type="gene ID" value="CLYHEMG002075"/>
</dbReference>
<dbReference type="InterPro" id="IPR017452">
    <property type="entry name" value="GPCR_Rhodpsn_7TM"/>
</dbReference>
<dbReference type="PANTHER" id="PTHR24249:SF372">
    <property type="entry name" value="G-PROTEIN COUPLED RECEPTORS FAMILY 1 PROFILE DOMAIN-CONTAINING PROTEIN"/>
    <property type="match status" value="1"/>
</dbReference>
<dbReference type="GO" id="GO:0005886">
    <property type="term" value="C:plasma membrane"/>
    <property type="evidence" value="ECO:0007669"/>
    <property type="project" value="UniProtKB-SubCell"/>
</dbReference>
<dbReference type="RefSeq" id="XP_066936120.1">
    <property type="nucleotide sequence ID" value="XM_067080019.1"/>
</dbReference>
<evidence type="ECO:0000259" key="13">
    <source>
        <dbReference type="PROSITE" id="PS50262"/>
    </source>
</evidence>
<evidence type="ECO:0000256" key="2">
    <source>
        <dbReference type="ARBA" id="ARBA00022475"/>
    </source>
</evidence>
<name>A0A7M5TUL9_9CNID</name>
<dbReference type="CDD" id="cd14967">
    <property type="entry name" value="7tmA_amine_R-like"/>
    <property type="match status" value="1"/>
</dbReference>
<dbReference type="PROSITE" id="PS00237">
    <property type="entry name" value="G_PROTEIN_RECEP_F1_1"/>
    <property type="match status" value="1"/>
</dbReference>
<keyword evidence="8 9" id="KW-0807">Transducer</keyword>
<feature type="transmembrane region" description="Helical" evidence="11">
    <location>
        <begin position="155"/>
        <end position="176"/>
    </location>
</feature>
<dbReference type="GeneID" id="136823862"/>
<keyword evidence="6 11" id="KW-0472">Membrane</keyword>
<comment type="subcellular location">
    <subcellularLocation>
        <location evidence="1">Cell membrane</location>
        <topology evidence="1">Multi-pass membrane protein</topology>
    </subcellularLocation>
</comment>
<dbReference type="SUPFAM" id="SSF81321">
    <property type="entry name" value="Family A G protein-coupled receptor-like"/>
    <property type="match status" value="1"/>
</dbReference>
<feature type="compositionally biased region" description="Polar residues" evidence="10">
    <location>
        <begin position="414"/>
        <end position="430"/>
    </location>
</feature>
<keyword evidence="12" id="KW-0732">Signal</keyword>
<dbReference type="Gene3D" id="1.20.1070.10">
    <property type="entry name" value="Rhodopsin 7-helix transmembrane proteins"/>
    <property type="match status" value="1"/>
</dbReference>
<evidence type="ECO:0000256" key="7">
    <source>
        <dbReference type="ARBA" id="ARBA00023170"/>
    </source>
</evidence>
<dbReference type="GO" id="GO:0004930">
    <property type="term" value="F:G protein-coupled receptor activity"/>
    <property type="evidence" value="ECO:0007669"/>
    <property type="project" value="UniProtKB-KW"/>
</dbReference>
<evidence type="ECO:0000256" key="11">
    <source>
        <dbReference type="SAM" id="Phobius"/>
    </source>
</evidence>
<feature type="transmembrane region" description="Helical" evidence="11">
    <location>
        <begin position="302"/>
        <end position="324"/>
    </location>
</feature>
<feature type="compositionally biased region" description="Basic and acidic residues" evidence="10">
    <location>
        <begin position="431"/>
        <end position="440"/>
    </location>
</feature>
<evidence type="ECO:0000256" key="5">
    <source>
        <dbReference type="ARBA" id="ARBA00023040"/>
    </source>
</evidence>
<comment type="similarity">
    <text evidence="9">Belongs to the G-protein coupled receptor 1 family.</text>
</comment>
<dbReference type="PROSITE" id="PS50262">
    <property type="entry name" value="G_PROTEIN_RECEP_F1_2"/>
    <property type="match status" value="1"/>
</dbReference>
<dbReference type="Proteomes" id="UP000594262">
    <property type="component" value="Unplaced"/>
</dbReference>
<protein>
    <recommendedName>
        <fullName evidence="13">G-protein coupled receptors family 1 profile domain-containing protein</fullName>
    </recommendedName>
</protein>
<organism evidence="14 15">
    <name type="scientific">Clytia hemisphaerica</name>
    <dbReference type="NCBI Taxonomy" id="252671"/>
    <lineage>
        <taxon>Eukaryota</taxon>
        <taxon>Metazoa</taxon>
        <taxon>Cnidaria</taxon>
        <taxon>Hydrozoa</taxon>
        <taxon>Hydroidolina</taxon>
        <taxon>Leptothecata</taxon>
        <taxon>Obeliida</taxon>
        <taxon>Clytiidae</taxon>
        <taxon>Clytia</taxon>
    </lineage>
</organism>
<feature type="transmembrane region" description="Helical" evidence="11">
    <location>
        <begin position="80"/>
        <end position="104"/>
    </location>
</feature>
<evidence type="ECO:0000313" key="15">
    <source>
        <dbReference type="Proteomes" id="UP000594262"/>
    </source>
</evidence>
<dbReference type="InterPro" id="IPR000276">
    <property type="entry name" value="GPCR_Rhodpsn"/>
</dbReference>
<feature type="transmembrane region" description="Helical" evidence="11">
    <location>
        <begin position="244"/>
        <end position="268"/>
    </location>
</feature>
<keyword evidence="5 9" id="KW-0297">G-protein coupled receptor</keyword>
<evidence type="ECO:0000256" key="4">
    <source>
        <dbReference type="ARBA" id="ARBA00022989"/>
    </source>
</evidence>
<dbReference type="InterPro" id="IPR050569">
    <property type="entry name" value="TAAR"/>
</dbReference>
<reference evidence="14" key="1">
    <citation type="submission" date="2021-01" db="UniProtKB">
        <authorList>
            <consortium name="EnsemblMetazoa"/>
        </authorList>
    </citation>
    <scope>IDENTIFICATION</scope>
</reference>
<accession>A0A7M5TUL9</accession>
<keyword evidence="15" id="KW-1185">Reference proteome</keyword>
<dbReference type="PRINTS" id="PR00237">
    <property type="entry name" value="GPCRRHODOPSN"/>
</dbReference>
<feature type="region of interest" description="Disordered" evidence="10">
    <location>
        <begin position="414"/>
        <end position="453"/>
    </location>
</feature>
<proteinExistence type="inferred from homology"/>
<evidence type="ECO:0000256" key="3">
    <source>
        <dbReference type="ARBA" id="ARBA00022692"/>
    </source>
</evidence>
<feature type="transmembrane region" description="Helical" evidence="11">
    <location>
        <begin position="196"/>
        <end position="219"/>
    </location>
</feature>
<evidence type="ECO:0000256" key="9">
    <source>
        <dbReference type="RuleBase" id="RU000688"/>
    </source>
</evidence>
<feature type="signal peptide" evidence="12">
    <location>
        <begin position="1"/>
        <end position="17"/>
    </location>
</feature>
<feature type="chain" id="PRO_5029810076" description="G-protein coupled receptors family 1 profile domain-containing protein" evidence="12">
    <location>
        <begin position="18"/>
        <end position="453"/>
    </location>
</feature>
<keyword evidence="7 9" id="KW-0675">Receptor</keyword>
<keyword evidence="4 11" id="KW-1133">Transmembrane helix</keyword>
<evidence type="ECO:0000256" key="8">
    <source>
        <dbReference type="ARBA" id="ARBA00023224"/>
    </source>
</evidence>
<evidence type="ECO:0000256" key="12">
    <source>
        <dbReference type="SAM" id="SignalP"/>
    </source>
</evidence>
<feature type="domain" description="G-protein coupled receptors family 1 profile" evidence="13">
    <location>
        <begin position="95"/>
        <end position="365"/>
    </location>
</feature>
<feature type="transmembrane region" description="Helical" evidence="11">
    <location>
        <begin position="344"/>
        <end position="368"/>
    </location>
</feature>
<dbReference type="Pfam" id="PF00001">
    <property type="entry name" value="7tm_1"/>
    <property type="match status" value="1"/>
</dbReference>
<keyword evidence="2" id="KW-1003">Cell membrane</keyword>
<evidence type="ECO:0000256" key="1">
    <source>
        <dbReference type="ARBA" id="ARBA00004651"/>
    </source>
</evidence>
<evidence type="ECO:0000256" key="10">
    <source>
        <dbReference type="SAM" id="MobiDB-lite"/>
    </source>
</evidence>
<sequence length="453" mass="51968">MSLVFILVLIAAIQNHAEIIEPQNKKTFERKINTTPSYGVPYAYKINTTSSDDAPNSNKSNVILNGGPCQRKPPSAKDSVFITIFSLIFIVGVTGNIVAIVIIVLSKRLNSMPTNLFVVALAVCDIGAITFVIPIRIDNLFHSHNFCFNAHVCRMFTFTELLFHSASISHLFVIAIERFVAVNYPFVYQRVMNRTFTIMLSLYTWCYALVWACLSQFNWEDPSNRSTWFYEDSRTKLCLVRNRIYFNVSLIMVYILPLAVMGGLYLSILRVALKQARIIESLSVHRDQSVKKQRREVRATKTLAIIYGAFTVCWLPVSLISLTVQWVPHKYREFRTDFPKLSEVIFALFIEVLPTLNSSLNPFLYLFFNKKVRQEMQSYYERFRNISPTFQMDSDSSIGQVAIRSKYLGDNSKLSTNFESNSNHNQSTTKPTEEQNRQNIDELNPGRTSSVRL</sequence>
<dbReference type="OrthoDB" id="6021915at2759"/>
<evidence type="ECO:0000256" key="6">
    <source>
        <dbReference type="ARBA" id="ARBA00023136"/>
    </source>
</evidence>
<keyword evidence="3 9" id="KW-0812">Transmembrane</keyword>
<dbReference type="AlphaFoldDB" id="A0A7M5TUL9"/>
<evidence type="ECO:0000313" key="14">
    <source>
        <dbReference type="EnsemblMetazoa" id="CLYHEMP002075.1"/>
    </source>
</evidence>
<feature type="transmembrane region" description="Helical" evidence="11">
    <location>
        <begin position="116"/>
        <end position="135"/>
    </location>
</feature>